<dbReference type="AlphaFoldDB" id="A0AA39WVV9"/>
<gene>
    <name evidence="2" type="ORF">B0T14DRAFT_150431</name>
</gene>
<feature type="chain" id="PRO_5041388956" evidence="1">
    <location>
        <begin position="34"/>
        <end position="167"/>
    </location>
</feature>
<proteinExistence type="predicted"/>
<reference evidence="2" key="1">
    <citation type="submission" date="2023-06" db="EMBL/GenBank/DDBJ databases">
        <title>Genome-scale phylogeny and comparative genomics of the fungal order Sordariales.</title>
        <authorList>
            <consortium name="Lawrence Berkeley National Laboratory"/>
            <person name="Hensen N."/>
            <person name="Bonometti L."/>
            <person name="Westerberg I."/>
            <person name="Brannstrom I.O."/>
            <person name="Guillou S."/>
            <person name="Cros-Aarteil S."/>
            <person name="Calhoun S."/>
            <person name="Haridas S."/>
            <person name="Kuo A."/>
            <person name="Mondo S."/>
            <person name="Pangilinan J."/>
            <person name="Riley R."/>
            <person name="Labutti K."/>
            <person name="Andreopoulos B."/>
            <person name="Lipzen A."/>
            <person name="Chen C."/>
            <person name="Yanf M."/>
            <person name="Daum C."/>
            <person name="Ng V."/>
            <person name="Clum A."/>
            <person name="Steindorff A."/>
            <person name="Ohm R."/>
            <person name="Martin F."/>
            <person name="Silar P."/>
            <person name="Natvig D."/>
            <person name="Lalanne C."/>
            <person name="Gautier V."/>
            <person name="Ament-Velasquez S.L."/>
            <person name="Kruys A."/>
            <person name="Hutchinson M.I."/>
            <person name="Powell A.J."/>
            <person name="Barry K."/>
            <person name="Miller A.N."/>
            <person name="Grigoriev I.V."/>
            <person name="Debuchy R."/>
            <person name="Gladieux P."/>
            <person name="Thoren M.H."/>
            <person name="Johannesson H."/>
        </authorList>
    </citation>
    <scope>NUCLEOTIDE SEQUENCE</scope>
    <source>
        <strain evidence="2">CBS 606.72</strain>
    </source>
</reference>
<evidence type="ECO:0000313" key="3">
    <source>
        <dbReference type="Proteomes" id="UP001175000"/>
    </source>
</evidence>
<feature type="signal peptide" evidence="1">
    <location>
        <begin position="1"/>
        <end position="33"/>
    </location>
</feature>
<accession>A0AA39WVV9</accession>
<name>A0AA39WVV9_9PEZI</name>
<keyword evidence="1" id="KW-0732">Signal</keyword>
<keyword evidence="3" id="KW-1185">Reference proteome</keyword>
<sequence length="167" mass="17805">MQQNLSDGTQSRLNTIMMWKITLLTLLASTLQAAVLAARPPPDPRLALKALGASITPFCSSLLKIPPTSTLTVYKTPAPSRFVAIALPTVTVYNQSCAALETRDNRDFEDWEDLVPAALADFPPRLVSMACSVLNIKPSVVVAVTKKAPAPVMTAVNIPATITVCSS</sequence>
<comment type="caution">
    <text evidence="2">The sequence shown here is derived from an EMBL/GenBank/DDBJ whole genome shotgun (WGS) entry which is preliminary data.</text>
</comment>
<dbReference type="EMBL" id="JAULSU010000003">
    <property type="protein sequence ID" value="KAK0622589.1"/>
    <property type="molecule type" value="Genomic_DNA"/>
</dbReference>
<evidence type="ECO:0000313" key="2">
    <source>
        <dbReference type="EMBL" id="KAK0622589.1"/>
    </source>
</evidence>
<organism evidence="2 3">
    <name type="scientific">Immersiella caudata</name>
    <dbReference type="NCBI Taxonomy" id="314043"/>
    <lineage>
        <taxon>Eukaryota</taxon>
        <taxon>Fungi</taxon>
        <taxon>Dikarya</taxon>
        <taxon>Ascomycota</taxon>
        <taxon>Pezizomycotina</taxon>
        <taxon>Sordariomycetes</taxon>
        <taxon>Sordariomycetidae</taxon>
        <taxon>Sordariales</taxon>
        <taxon>Lasiosphaeriaceae</taxon>
        <taxon>Immersiella</taxon>
    </lineage>
</organism>
<protein>
    <submittedName>
        <fullName evidence="2">Uncharacterized protein</fullName>
    </submittedName>
</protein>
<evidence type="ECO:0000256" key="1">
    <source>
        <dbReference type="SAM" id="SignalP"/>
    </source>
</evidence>
<dbReference type="Proteomes" id="UP001175000">
    <property type="component" value="Unassembled WGS sequence"/>
</dbReference>